<dbReference type="Proteomes" id="UP001142078">
    <property type="component" value="Unassembled WGS sequence"/>
</dbReference>
<keyword evidence="1" id="KW-0472">Membrane</keyword>
<sequence>MKIINEKGKLFGIINIVDLIVLVVIVLLIIGGTKLFRSPEIEVEEDVKGEQKEALITLEVENAEKFIVDGLVVGDNLYNDEKETEFGKIIDKKTENQKEKIKDSDGNWVYRDIPDSYKVILTIEAKAEDTPKAIRVGDSAVRVGGELVLKNKKVRMAARVVEVKVE</sequence>
<evidence type="ECO:0000313" key="3">
    <source>
        <dbReference type="Proteomes" id="UP001142078"/>
    </source>
</evidence>
<gene>
    <name evidence="2" type="ORF">NSA23_16120</name>
</gene>
<evidence type="ECO:0000256" key="1">
    <source>
        <dbReference type="SAM" id="Phobius"/>
    </source>
</evidence>
<dbReference type="AlphaFoldDB" id="A0A9X2MM12"/>
<dbReference type="RefSeq" id="WP_042680894.1">
    <property type="nucleotide sequence ID" value="NZ_CABKTM010000025.1"/>
</dbReference>
<keyword evidence="1" id="KW-1133">Transmembrane helix</keyword>
<comment type="caution">
    <text evidence="2">The sequence shown here is derived from an EMBL/GenBank/DDBJ whole genome shotgun (WGS) entry which is preliminary data.</text>
</comment>
<dbReference type="EMBL" id="JANJZL010000024">
    <property type="protein sequence ID" value="MCR2045612.1"/>
    <property type="molecule type" value="Genomic_DNA"/>
</dbReference>
<keyword evidence="1" id="KW-0812">Transmembrane</keyword>
<reference evidence="2" key="1">
    <citation type="submission" date="2022-07" db="EMBL/GenBank/DDBJ databases">
        <title>Enhanced cultured diversity of the mouse gut microbiota enables custom-made synthetic communities.</title>
        <authorList>
            <person name="Afrizal A."/>
        </authorList>
    </citation>
    <scope>NUCLEOTIDE SEQUENCE</scope>
    <source>
        <strain evidence="2">DSM 29482</strain>
    </source>
</reference>
<proteinExistence type="predicted"/>
<dbReference type="OrthoDB" id="1723529at2"/>
<organism evidence="2 3">
    <name type="scientific">Anaerosalibacter massiliensis</name>
    <dbReference type="NCBI Taxonomy" id="1347392"/>
    <lineage>
        <taxon>Bacteria</taxon>
        <taxon>Bacillati</taxon>
        <taxon>Bacillota</taxon>
        <taxon>Tissierellia</taxon>
        <taxon>Tissierellales</taxon>
        <taxon>Sporanaerobacteraceae</taxon>
        <taxon>Anaerosalibacter</taxon>
    </lineage>
</organism>
<dbReference type="Pfam" id="PF14221">
    <property type="entry name" value="DUF4330"/>
    <property type="match status" value="1"/>
</dbReference>
<dbReference type="InterPro" id="IPR025480">
    <property type="entry name" value="DUF4330"/>
</dbReference>
<protein>
    <submittedName>
        <fullName evidence="2">DUF4330 domain-containing protein</fullName>
    </submittedName>
</protein>
<feature type="transmembrane region" description="Helical" evidence="1">
    <location>
        <begin position="12"/>
        <end position="31"/>
    </location>
</feature>
<evidence type="ECO:0000313" key="2">
    <source>
        <dbReference type="EMBL" id="MCR2045612.1"/>
    </source>
</evidence>
<name>A0A9X2MM12_9FIRM</name>
<accession>A0A9X2MM12</accession>
<keyword evidence="3" id="KW-1185">Reference proteome</keyword>